<dbReference type="GO" id="GO:0000166">
    <property type="term" value="F:nucleotide binding"/>
    <property type="evidence" value="ECO:0007669"/>
    <property type="project" value="InterPro"/>
</dbReference>
<dbReference type="Pfam" id="PF22725">
    <property type="entry name" value="GFO_IDH_MocA_C3"/>
    <property type="match status" value="1"/>
</dbReference>
<evidence type="ECO:0000313" key="6">
    <source>
        <dbReference type="EMBL" id="AQW28904.1"/>
    </source>
</evidence>
<evidence type="ECO:0000259" key="5">
    <source>
        <dbReference type="Pfam" id="PF22725"/>
    </source>
</evidence>
<evidence type="ECO:0000256" key="2">
    <source>
        <dbReference type="ARBA" id="ARBA00023002"/>
    </source>
</evidence>
<accession>A0A1U9VDZ4</accession>
<dbReference type="Gene3D" id="3.40.50.720">
    <property type="entry name" value="NAD(P)-binding Rossmann-like Domain"/>
    <property type="match status" value="1"/>
</dbReference>
<feature type="region of interest" description="Disordered" evidence="3">
    <location>
        <begin position="335"/>
        <end position="357"/>
    </location>
</feature>
<dbReference type="Proteomes" id="UP000189628">
    <property type="component" value="Chromosome"/>
</dbReference>
<evidence type="ECO:0000313" key="7">
    <source>
        <dbReference type="Proteomes" id="UP000189628"/>
    </source>
</evidence>
<dbReference type="RefSeq" id="WP_078221726.1">
    <property type="nucleotide sequence ID" value="NZ_CP019911.1"/>
</dbReference>
<evidence type="ECO:0000259" key="4">
    <source>
        <dbReference type="Pfam" id="PF01408"/>
    </source>
</evidence>
<proteinExistence type="inferred from homology"/>
<comment type="similarity">
    <text evidence="1">Belongs to the Gfo/Idh/MocA family.</text>
</comment>
<feature type="domain" description="GFO/IDH/MocA-like oxidoreductase" evidence="5">
    <location>
        <begin position="139"/>
        <end position="261"/>
    </location>
</feature>
<evidence type="ECO:0000256" key="3">
    <source>
        <dbReference type="SAM" id="MobiDB-lite"/>
    </source>
</evidence>
<dbReference type="InterPro" id="IPR036291">
    <property type="entry name" value="NAD(P)-bd_dom_sf"/>
</dbReference>
<dbReference type="Pfam" id="PF01408">
    <property type="entry name" value="GFO_IDH_MocA"/>
    <property type="match status" value="1"/>
</dbReference>
<reference evidence="6 7" key="1">
    <citation type="submission" date="2017-02" db="EMBL/GenBank/DDBJ databases">
        <title>Blood Disease Bacterium A2-HR MARDI.</title>
        <authorList>
            <person name="Badrun R."/>
            <person name="Abu Bakar N."/>
            <person name="Laboh R."/>
        </authorList>
    </citation>
    <scope>NUCLEOTIDE SEQUENCE [LARGE SCALE GENOMIC DNA]</scope>
    <source>
        <strain evidence="6 7">A2-HR MARDI</strain>
    </source>
</reference>
<dbReference type="InterPro" id="IPR055170">
    <property type="entry name" value="GFO_IDH_MocA-like_dom"/>
</dbReference>
<dbReference type="GO" id="GO:0006740">
    <property type="term" value="P:NADPH regeneration"/>
    <property type="evidence" value="ECO:0007669"/>
    <property type="project" value="TreeGrafter"/>
</dbReference>
<dbReference type="SUPFAM" id="SSF55347">
    <property type="entry name" value="Glyceraldehyde-3-phosphate dehydrogenase-like, C-terminal domain"/>
    <property type="match status" value="1"/>
</dbReference>
<dbReference type="InterPro" id="IPR000683">
    <property type="entry name" value="Gfo/Idh/MocA-like_OxRdtase_N"/>
</dbReference>
<feature type="domain" description="Gfo/Idh/MocA-like oxidoreductase N-terminal" evidence="4">
    <location>
        <begin position="8"/>
        <end position="128"/>
    </location>
</feature>
<dbReference type="Gene3D" id="3.30.360.10">
    <property type="entry name" value="Dihydrodipicolinate Reductase, domain 2"/>
    <property type="match status" value="1"/>
</dbReference>
<name>A0A1U9VDZ4_9RALS</name>
<gene>
    <name evidence="6" type="ORF">B0B51_01945</name>
</gene>
<dbReference type="PANTHER" id="PTHR42840">
    <property type="entry name" value="NAD(P)-BINDING ROSSMANN-FOLD SUPERFAMILY PROTEIN-RELATED"/>
    <property type="match status" value="1"/>
</dbReference>
<sequence>MPQARTPLRIGIAGLGRLGRRHAENLAHRTPGAVLVAACSPVEAEREHARATLSVETVYADYDALLAHPGLDAVVLVTPTSLHADQAIAALRADKHVFVEKPLALDVADCERVEAVAARHPSCVAMVGFVRRFDPSYANAFEAIRRGQLGRPFLVRSQTCDAHDPSGFFVRFAPTSGGIFMDCSVHDIDLARWMLGGARATRAFATGTIALHPGLAPLGDVDNGLAIVEFEGGARAVFYASRTFAHGHEPQTEVIGTRGKLIVGQGAWRDRVEFSDADGTHRHTVGDFFERFEQAFQLEMAAFAAACRGERPVPLTLADATEATRIGQAITASLRSGQPEPIATPVAGQRTPLAEPA</sequence>
<dbReference type="EMBL" id="CP019911">
    <property type="protein sequence ID" value="AQW28904.1"/>
    <property type="molecule type" value="Genomic_DNA"/>
</dbReference>
<evidence type="ECO:0000256" key="1">
    <source>
        <dbReference type="ARBA" id="ARBA00010928"/>
    </source>
</evidence>
<keyword evidence="2" id="KW-0560">Oxidoreductase</keyword>
<dbReference type="GO" id="GO:0005737">
    <property type="term" value="C:cytoplasm"/>
    <property type="evidence" value="ECO:0007669"/>
    <property type="project" value="TreeGrafter"/>
</dbReference>
<organism evidence="6 7">
    <name type="scientific">blood disease bacterium A2-HR MARDI</name>
    <dbReference type="NCBI Taxonomy" id="1944648"/>
    <lineage>
        <taxon>Bacteria</taxon>
        <taxon>Pseudomonadati</taxon>
        <taxon>Pseudomonadota</taxon>
        <taxon>Betaproteobacteria</taxon>
        <taxon>Burkholderiales</taxon>
        <taxon>Burkholderiaceae</taxon>
        <taxon>Ralstonia</taxon>
        <taxon>Ralstonia solanacearum species complex</taxon>
    </lineage>
</organism>
<dbReference type="GO" id="GO:0016491">
    <property type="term" value="F:oxidoreductase activity"/>
    <property type="evidence" value="ECO:0007669"/>
    <property type="project" value="UniProtKB-KW"/>
</dbReference>
<dbReference type="AlphaFoldDB" id="A0A1U9VDZ4"/>
<protein>
    <submittedName>
        <fullName evidence="6">Oxidoreductase</fullName>
    </submittedName>
</protein>
<dbReference type="PANTHER" id="PTHR42840:SF3">
    <property type="entry name" value="BINDING ROSSMANN FOLD OXIDOREDUCTASE, PUTATIVE (AFU_ORTHOLOGUE AFUA_2G10240)-RELATED"/>
    <property type="match status" value="1"/>
</dbReference>
<dbReference type="SUPFAM" id="SSF51735">
    <property type="entry name" value="NAD(P)-binding Rossmann-fold domains"/>
    <property type="match status" value="1"/>
</dbReference>